<feature type="chain" id="PRO_5007172077" evidence="4">
    <location>
        <begin position="31"/>
        <end position="184"/>
    </location>
</feature>
<dbReference type="InterPro" id="IPR050553">
    <property type="entry name" value="Thioredoxin_ResA/DsbE_sf"/>
</dbReference>
<keyword evidence="4" id="KW-0732">Signal</keyword>
<keyword evidence="3" id="KW-0676">Redox-active center</keyword>
<dbReference type="InterPro" id="IPR013766">
    <property type="entry name" value="Thioredoxin_domain"/>
</dbReference>
<feature type="domain" description="Thioredoxin" evidence="5">
    <location>
        <begin position="35"/>
        <end position="178"/>
    </location>
</feature>
<accession>A0A124GAJ7</accession>
<dbReference type="InterPro" id="IPR013740">
    <property type="entry name" value="Redoxin"/>
</dbReference>
<name>A0A124GAJ7_CHLLI</name>
<dbReference type="Proteomes" id="UP000053937">
    <property type="component" value="Unassembled WGS sequence"/>
</dbReference>
<evidence type="ECO:0000313" key="7">
    <source>
        <dbReference type="Proteomes" id="UP000053937"/>
    </source>
</evidence>
<dbReference type="AlphaFoldDB" id="A0A124GAJ7"/>
<feature type="signal peptide" evidence="4">
    <location>
        <begin position="1"/>
        <end position="30"/>
    </location>
</feature>
<evidence type="ECO:0000259" key="5">
    <source>
        <dbReference type="PROSITE" id="PS51352"/>
    </source>
</evidence>
<proteinExistence type="predicted"/>
<evidence type="ECO:0000256" key="4">
    <source>
        <dbReference type="SAM" id="SignalP"/>
    </source>
</evidence>
<dbReference type="PANTHER" id="PTHR42852">
    <property type="entry name" value="THIOL:DISULFIDE INTERCHANGE PROTEIN DSBE"/>
    <property type="match status" value="1"/>
</dbReference>
<keyword evidence="7" id="KW-1185">Reference proteome</keyword>
<evidence type="ECO:0000256" key="2">
    <source>
        <dbReference type="ARBA" id="ARBA00022748"/>
    </source>
</evidence>
<dbReference type="Gene3D" id="3.40.30.10">
    <property type="entry name" value="Glutaredoxin"/>
    <property type="match status" value="1"/>
</dbReference>
<dbReference type="PROSITE" id="PS51352">
    <property type="entry name" value="THIOREDOXIN_2"/>
    <property type="match status" value="1"/>
</dbReference>
<sequence length="184" mass="19695">MTTMIRTAKGQMIPFIAALLLFLAFPAAQAAETASARASKAPAFSAVGIDGKAVSSRQFAGKAYIVNFFASWCPPCRSEIPDMVALQKAYKAKGFTFIGVAVSENDDSIKSFMKSSGINYPVLMADQKLINAYGRYVDGGIRSIPTTFVVNRSGQITQIITGARSKAVFEKVILDALKPAKAVK</sequence>
<dbReference type="PROSITE" id="PS00194">
    <property type="entry name" value="THIOREDOXIN_1"/>
    <property type="match status" value="1"/>
</dbReference>
<comment type="caution">
    <text evidence="6">The sequence shown here is derived from an EMBL/GenBank/DDBJ whole genome shotgun (WGS) entry which is preliminary data.</text>
</comment>
<dbReference type="SUPFAM" id="SSF52833">
    <property type="entry name" value="Thioredoxin-like"/>
    <property type="match status" value="1"/>
</dbReference>
<dbReference type="OrthoDB" id="1098640at2"/>
<dbReference type="GO" id="GO:0017004">
    <property type="term" value="P:cytochrome complex assembly"/>
    <property type="evidence" value="ECO:0007669"/>
    <property type="project" value="UniProtKB-KW"/>
</dbReference>
<reference evidence="6 7" key="1">
    <citation type="submission" date="2015-10" db="EMBL/GenBank/DDBJ databases">
        <title>Draft Genome Sequence of Chlorobium limicola strain Frasassi Growing under Artificial Lighting in the Frasassi Cave System.</title>
        <authorList>
            <person name="Mansor M."/>
            <person name="Macalady J."/>
        </authorList>
    </citation>
    <scope>NUCLEOTIDE SEQUENCE [LARGE SCALE GENOMIC DNA]</scope>
    <source>
        <strain evidence="6 7">Frasassi</strain>
    </source>
</reference>
<dbReference type="InterPro" id="IPR036249">
    <property type="entry name" value="Thioredoxin-like_sf"/>
</dbReference>
<organism evidence="6 7">
    <name type="scientific">Chlorobium limicola</name>
    <dbReference type="NCBI Taxonomy" id="1092"/>
    <lineage>
        <taxon>Bacteria</taxon>
        <taxon>Pseudomonadati</taxon>
        <taxon>Chlorobiota</taxon>
        <taxon>Chlorobiia</taxon>
        <taxon>Chlorobiales</taxon>
        <taxon>Chlorobiaceae</taxon>
        <taxon>Chlorobium/Pelodictyon group</taxon>
        <taxon>Chlorobium</taxon>
    </lineage>
</organism>
<evidence type="ECO:0000313" key="6">
    <source>
        <dbReference type="EMBL" id="KUL32440.1"/>
    </source>
</evidence>
<dbReference type="EMBL" id="LMBR01000025">
    <property type="protein sequence ID" value="KUL32440.1"/>
    <property type="molecule type" value="Genomic_DNA"/>
</dbReference>
<protein>
    <submittedName>
        <fullName evidence="6">Redoxin</fullName>
    </submittedName>
</protein>
<dbReference type="Pfam" id="PF08534">
    <property type="entry name" value="Redoxin"/>
    <property type="match status" value="1"/>
</dbReference>
<dbReference type="CDD" id="cd02966">
    <property type="entry name" value="TlpA_like_family"/>
    <property type="match status" value="1"/>
</dbReference>
<dbReference type="RefSeq" id="WP_059138358.1">
    <property type="nucleotide sequence ID" value="NZ_LMBR01000025.1"/>
</dbReference>
<dbReference type="PANTHER" id="PTHR42852:SF13">
    <property type="entry name" value="PROTEIN DIPZ"/>
    <property type="match status" value="1"/>
</dbReference>
<dbReference type="GO" id="GO:0030313">
    <property type="term" value="C:cell envelope"/>
    <property type="evidence" value="ECO:0007669"/>
    <property type="project" value="UniProtKB-SubCell"/>
</dbReference>
<evidence type="ECO:0000256" key="3">
    <source>
        <dbReference type="ARBA" id="ARBA00023284"/>
    </source>
</evidence>
<gene>
    <name evidence="6" type="ORF">ASB62_01785</name>
</gene>
<comment type="subcellular location">
    <subcellularLocation>
        <location evidence="1">Cell envelope</location>
    </subcellularLocation>
</comment>
<dbReference type="GO" id="GO:0016491">
    <property type="term" value="F:oxidoreductase activity"/>
    <property type="evidence" value="ECO:0007669"/>
    <property type="project" value="InterPro"/>
</dbReference>
<evidence type="ECO:0000256" key="1">
    <source>
        <dbReference type="ARBA" id="ARBA00004196"/>
    </source>
</evidence>
<dbReference type="InterPro" id="IPR017937">
    <property type="entry name" value="Thioredoxin_CS"/>
</dbReference>
<keyword evidence="2" id="KW-0201">Cytochrome c-type biogenesis</keyword>